<keyword evidence="3" id="KW-1185">Reference proteome</keyword>
<dbReference type="RefSeq" id="WP_092591441.1">
    <property type="nucleotide sequence ID" value="NZ_FMWL01000011.1"/>
</dbReference>
<evidence type="ECO:0000313" key="2">
    <source>
        <dbReference type="EMBL" id="SCZ80295.1"/>
    </source>
</evidence>
<sequence>MSAAERNSSEFDSTQIEETVHDFEAFFAYLDSEKPKLTAKAELLSNKDLFEINGRLVHQKAVGKPTYAQVSYPAINAMFEVAQLAKLYEVGPIERSSALTLRRTAAMGAYEALNVYEKYVFLFETFWTRFPFETDLRYDGRRALDGINRLMVQLASKQVGQPLKGGNALVGAHGDSWYSNLSKFTHYFGLFGFWTFVENKPAEGRKQLRIDENAILSITPTEWGVALSGALKACSIRRWREKTVGGEFDPYGDWLMRQGQAAVSGRTHEELVANLHRMYEEAMAEEPKELPPMVAFLAPLFPAEAVSRTVDVKAAVGTGTGMGMGTGLYELKVALDRVTWRTIRISGEETLEALHQAIQYAFDFDDDHLYCFYMSPRRGARQSRESTIYSPRCGELRSADEVCLNELELYVGRRFTYLFDFEAEWTFEVQVTRMEWDLDGPARAEIIEEKGEAPRQYGGFWGSLDEEDEE</sequence>
<dbReference type="Pfam" id="PF07929">
    <property type="entry name" value="PRiA4_ORF3"/>
    <property type="match status" value="1"/>
</dbReference>
<dbReference type="AlphaFoldDB" id="A0A1G5S1N2"/>
<feature type="domain" description="Plasmid pRiA4b Orf3-like" evidence="1">
    <location>
        <begin position="329"/>
        <end position="462"/>
    </location>
</feature>
<dbReference type="SUPFAM" id="SSF159941">
    <property type="entry name" value="MM3350-like"/>
    <property type="match status" value="1"/>
</dbReference>
<proteinExistence type="predicted"/>
<name>A0A1G5S1N2_9FIRM</name>
<protein>
    <submittedName>
        <fullName evidence="2">PRiA4b ORF-3-like protein</fullName>
    </submittedName>
</protein>
<dbReference type="InterPro" id="IPR024047">
    <property type="entry name" value="MM3350-like_sf"/>
</dbReference>
<accession>A0A1G5S1N2</accession>
<dbReference type="STRING" id="1120920.SAMN03080599_02200"/>
<dbReference type="EMBL" id="FMWL01000011">
    <property type="protein sequence ID" value="SCZ80295.1"/>
    <property type="molecule type" value="Genomic_DNA"/>
</dbReference>
<dbReference type="Proteomes" id="UP000199208">
    <property type="component" value="Unassembled WGS sequence"/>
</dbReference>
<reference evidence="2 3" key="1">
    <citation type="submission" date="2016-10" db="EMBL/GenBank/DDBJ databases">
        <authorList>
            <person name="de Groot N.N."/>
        </authorList>
    </citation>
    <scope>NUCLEOTIDE SEQUENCE [LARGE SCALE GENOMIC DNA]</scope>
    <source>
        <strain evidence="2 3">DSM 2784</strain>
    </source>
</reference>
<dbReference type="Gene3D" id="3.10.290.30">
    <property type="entry name" value="MM3350-like"/>
    <property type="match status" value="1"/>
</dbReference>
<evidence type="ECO:0000313" key="3">
    <source>
        <dbReference type="Proteomes" id="UP000199208"/>
    </source>
</evidence>
<organism evidence="2 3">
    <name type="scientific">Acidaminobacter hydrogenoformans DSM 2784</name>
    <dbReference type="NCBI Taxonomy" id="1120920"/>
    <lineage>
        <taxon>Bacteria</taxon>
        <taxon>Bacillati</taxon>
        <taxon>Bacillota</taxon>
        <taxon>Clostridia</taxon>
        <taxon>Peptostreptococcales</taxon>
        <taxon>Acidaminobacteraceae</taxon>
        <taxon>Acidaminobacter</taxon>
    </lineage>
</organism>
<evidence type="ECO:0000259" key="1">
    <source>
        <dbReference type="Pfam" id="PF07929"/>
    </source>
</evidence>
<dbReference type="InterPro" id="IPR012912">
    <property type="entry name" value="Plasmid_pRiA4b_Orf3-like"/>
</dbReference>
<dbReference type="OrthoDB" id="9801392at2"/>
<gene>
    <name evidence="2" type="ORF">SAMN03080599_02200</name>
</gene>